<evidence type="ECO:0000313" key="2">
    <source>
        <dbReference type="Proteomes" id="UP000320042"/>
    </source>
</evidence>
<evidence type="ECO:0000313" key="1">
    <source>
        <dbReference type="EMBL" id="TWR24831.1"/>
    </source>
</evidence>
<name>A0A563U1T5_9SPHI</name>
<accession>A0A563U1T5</accession>
<proteinExistence type="predicted"/>
<dbReference type="EMBL" id="VOEJ01000010">
    <property type="protein sequence ID" value="TWR24831.1"/>
    <property type="molecule type" value="Genomic_DNA"/>
</dbReference>
<reference evidence="1 2" key="1">
    <citation type="submission" date="2019-07" db="EMBL/GenBank/DDBJ databases">
        <authorList>
            <person name="Kim J."/>
        </authorList>
    </citation>
    <scope>NUCLEOTIDE SEQUENCE [LARGE SCALE GENOMIC DNA]</scope>
    <source>
        <strain evidence="2">dk17</strain>
    </source>
</reference>
<keyword evidence="2" id="KW-1185">Reference proteome</keyword>
<gene>
    <name evidence="1" type="ORF">FPZ43_17635</name>
</gene>
<organism evidence="1 2">
    <name type="scientific">Mucilaginibacter pallidiroseus</name>
    <dbReference type="NCBI Taxonomy" id="2599295"/>
    <lineage>
        <taxon>Bacteria</taxon>
        <taxon>Pseudomonadati</taxon>
        <taxon>Bacteroidota</taxon>
        <taxon>Sphingobacteriia</taxon>
        <taxon>Sphingobacteriales</taxon>
        <taxon>Sphingobacteriaceae</taxon>
        <taxon>Mucilaginibacter</taxon>
    </lineage>
</organism>
<dbReference type="Proteomes" id="UP000320042">
    <property type="component" value="Unassembled WGS sequence"/>
</dbReference>
<comment type="caution">
    <text evidence="1">The sequence shown here is derived from an EMBL/GenBank/DDBJ whole genome shotgun (WGS) entry which is preliminary data.</text>
</comment>
<protein>
    <submittedName>
        <fullName evidence="1">Uncharacterized protein</fullName>
    </submittedName>
</protein>
<dbReference type="AlphaFoldDB" id="A0A563U1T5"/>
<dbReference type="OrthoDB" id="873547at2"/>
<sequence length="264" mass="29746">MFREAGMSPTKHQLTKEELKIVAAAFKVLPPLHQRVLKQHLKSFSFLDNMPNTALTSPVVVKRGINLYHITFRAGILHQNVSEWVNEKERTCFAGGDSTSKVSIEAGWLSAFTYILLHEGTHVVDGSLRLNVVDSVGGKLKPNKFIAGFSNGIWKNYNTLSLAVIDSIAIKSRFMPGGRRYKIDEAEAVYLGLSKTPFVSLYSTASWHEDLAELLTVYHLTKYLNQPFRVVVSKNGEDKFSYEPIKSATVQKRLSLLNYFYDQS</sequence>